<sequence length="178" mass="19425">MKVGIIDGSVREGRKSTTVAEWVKQNADSHGGAEFEIVSLAEFNIPILTSATVPGAANRQYDTPEVQKWSEAIDSFDAFIFVTPEYNHGVPGALKNAFDSIGPEWQNKPAAIVSYGADNGVRAVEQWRQILANFNMHVVRSQVSLSLFTEFSETGVSPEERRTGEINGLLDQLIAAGK</sequence>
<dbReference type="AlphaFoldDB" id="A0A173LN80"/>
<dbReference type="InterPro" id="IPR005025">
    <property type="entry name" value="FMN_Rdtase-like_dom"/>
</dbReference>
<dbReference type="PANTHER" id="PTHR30543">
    <property type="entry name" value="CHROMATE REDUCTASE"/>
    <property type="match status" value="1"/>
</dbReference>
<evidence type="ECO:0000313" key="3">
    <source>
        <dbReference type="Proteomes" id="UP000186104"/>
    </source>
</evidence>
<dbReference type="EMBL" id="CP015961">
    <property type="protein sequence ID" value="ANI93726.1"/>
    <property type="molecule type" value="Genomic_DNA"/>
</dbReference>
<dbReference type="RefSeq" id="WP_067477367.1">
    <property type="nucleotide sequence ID" value="NZ_CP015961.1"/>
</dbReference>
<name>A0A173LN80_9ACTN</name>
<proteinExistence type="predicted"/>
<dbReference type="SUPFAM" id="SSF52218">
    <property type="entry name" value="Flavoproteins"/>
    <property type="match status" value="1"/>
</dbReference>
<dbReference type="GO" id="GO:0016491">
    <property type="term" value="F:oxidoreductase activity"/>
    <property type="evidence" value="ECO:0007669"/>
    <property type="project" value="InterPro"/>
</dbReference>
<dbReference type="STRING" id="499555.BJL86_2967"/>
<dbReference type="KEGG" id="dtm:BJL86_2967"/>
<accession>A0A173LN80</accession>
<dbReference type="PANTHER" id="PTHR30543:SF21">
    <property type="entry name" value="NAD(P)H-DEPENDENT FMN REDUCTASE LOT6"/>
    <property type="match status" value="1"/>
</dbReference>
<keyword evidence="3" id="KW-1185">Reference proteome</keyword>
<dbReference type="GO" id="GO:0005829">
    <property type="term" value="C:cytosol"/>
    <property type="evidence" value="ECO:0007669"/>
    <property type="project" value="TreeGrafter"/>
</dbReference>
<protein>
    <submittedName>
        <fullName evidence="2">NAD(P)H-dependent FMN reductase LOT6</fullName>
    </submittedName>
</protein>
<evidence type="ECO:0000313" key="2">
    <source>
        <dbReference type="EMBL" id="ANI93726.1"/>
    </source>
</evidence>
<evidence type="ECO:0000259" key="1">
    <source>
        <dbReference type="Pfam" id="PF03358"/>
    </source>
</evidence>
<dbReference type="InterPro" id="IPR050712">
    <property type="entry name" value="NAD(P)H-dep_reductase"/>
</dbReference>
<dbReference type="Proteomes" id="UP000186104">
    <property type="component" value="Chromosome"/>
</dbReference>
<organism evidence="2 3">
    <name type="scientific">Dietzia timorensis</name>
    <dbReference type="NCBI Taxonomy" id="499555"/>
    <lineage>
        <taxon>Bacteria</taxon>
        <taxon>Bacillati</taxon>
        <taxon>Actinomycetota</taxon>
        <taxon>Actinomycetes</taxon>
        <taxon>Mycobacteriales</taxon>
        <taxon>Dietziaceae</taxon>
        <taxon>Dietzia</taxon>
    </lineage>
</organism>
<dbReference type="GO" id="GO:0010181">
    <property type="term" value="F:FMN binding"/>
    <property type="evidence" value="ECO:0007669"/>
    <property type="project" value="TreeGrafter"/>
</dbReference>
<dbReference type="InterPro" id="IPR029039">
    <property type="entry name" value="Flavoprotein-like_sf"/>
</dbReference>
<reference evidence="2 3" key="1">
    <citation type="submission" date="2016-06" db="EMBL/GenBank/DDBJ databases">
        <title>Complete genome sequence of a saline-alkali tolerant type strain Dietzia timorensis ID05-A0528T.</title>
        <authorList>
            <person name="Wu X."/>
        </authorList>
    </citation>
    <scope>NUCLEOTIDE SEQUENCE [LARGE SCALE GENOMIC DNA]</scope>
    <source>
        <strain evidence="2 3">ID05-A0528</strain>
    </source>
</reference>
<feature type="domain" description="NADPH-dependent FMN reductase-like" evidence="1">
    <location>
        <begin position="1"/>
        <end position="148"/>
    </location>
</feature>
<gene>
    <name evidence="2" type="ORF">BJL86_2967</name>
</gene>
<dbReference type="Gene3D" id="3.40.50.360">
    <property type="match status" value="1"/>
</dbReference>
<dbReference type="Pfam" id="PF03358">
    <property type="entry name" value="FMN_red"/>
    <property type="match status" value="1"/>
</dbReference>
<dbReference type="OrthoDB" id="9812295at2"/>